<dbReference type="Gene3D" id="2.120.10.80">
    <property type="entry name" value="Kelch-type beta propeller"/>
    <property type="match status" value="1"/>
</dbReference>
<proteinExistence type="predicted"/>
<keyword evidence="2" id="KW-0472">Membrane</keyword>
<dbReference type="PANTHER" id="PTHR23244:SF497">
    <property type="entry name" value="WALL ANCHORED PROTEIN, PUTATIVE-RELATED"/>
    <property type="match status" value="1"/>
</dbReference>
<keyword evidence="2" id="KW-1133">Transmembrane helix</keyword>
<reference evidence="3 4" key="1">
    <citation type="submission" date="2024-03" db="EMBL/GenBank/DDBJ databases">
        <title>A high-quality draft genome sequence of Diaporthe vaccinii, a causative agent of upright dieback and viscid rot disease in cranberry plants.</title>
        <authorList>
            <person name="Sarrasin M."/>
            <person name="Lang B.F."/>
            <person name="Burger G."/>
        </authorList>
    </citation>
    <scope>NUCLEOTIDE SEQUENCE [LARGE SCALE GENOMIC DNA]</scope>
    <source>
        <strain evidence="3 4">IS7</strain>
    </source>
</reference>
<feature type="region of interest" description="Disordered" evidence="1">
    <location>
        <begin position="247"/>
        <end position="266"/>
    </location>
</feature>
<evidence type="ECO:0000256" key="1">
    <source>
        <dbReference type="SAM" id="MobiDB-lite"/>
    </source>
</evidence>
<dbReference type="InterPro" id="IPR011043">
    <property type="entry name" value="Gal_Oxase/kelch_b-propeller"/>
</dbReference>
<keyword evidence="2" id="KW-0812">Transmembrane</keyword>
<dbReference type="EMBL" id="JBAWTH010000086">
    <property type="protein sequence ID" value="KAL2278510.1"/>
    <property type="molecule type" value="Genomic_DNA"/>
</dbReference>
<protein>
    <recommendedName>
        <fullName evidence="5">Kelch repeat protein</fullName>
    </recommendedName>
</protein>
<name>A0ABR4E7U0_9PEZI</name>
<keyword evidence="4" id="KW-1185">Reference proteome</keyword>
<feature type="transmembrane region" description="Helical" evidence="2">
    <location>
        <begin position="273"/>
        <end position="295"/>
    </location>
</feature>
<feature type="region of interest" description="Disordered" evidence="1">
    <location>
        <begin position="344"/>
        <end position="365"/>
    </location>
</feature>
<dbReference type="PANTHER" id="PTHR23244">
    <property type="entry name" value="KELCH REPEAT DOMAIN"/>
    <property type="match status" value="1"/>
</dbReference>
<sequence>MVVVDLVHHKAKNISTDIFNDGDPILRGGMASIAGFGSMGTLISFGGATGLDQNMRLISMSQVNVFDVESAFNSTSANSNNGWYTQTIVGLAPDPRVDFCVVIISAPDESSFNIHMYGGRNPTTNEYYDEIWVLSIPSFKWIQVFTGTANRYGHTCHIAGNRQMITVGGIESSNVTGKCDWETMGVAVLDLTLMGWGSVFDSNAAPYQVNTMISDVIGGGPNGNATMLLPDGGWISTGLAKLFTGTTNQTEPYSPPGSLPVTSGSDSTRATKAGAIVGGVIGGVLLLALLGLLAWRIRRKRFRRLDSAKDANGQTGVDKPELQSTPAISGAMPAALTREASGMTSEIAGTPVGELSGPIPELEGH</sequence>
<dbReference type="InterPro" id="IPR015915">
    <property type="entry name" value="Kelch-typ_b-propeller"/>
</dbReference>
<gene>
    <name evidence="3" type="ORF">FJTKL_14426</name>
</gene>
<evidence type="ECO:0000313" key="3">
    <source>
        <dbReference type="EMBL" id="KAL2278510.1"/>
    </source>
</evidence>
<evidence type="ECO:0000256" key="2">
    <source>
        <dbReference type="SAM" id="Phobius"/>
    </source>
</evidence>
<evidence type="ECO:0008006" key="5">
    <source>
        <dbReference type="Google" id="ProtNLM"/>
    </source>
</evidence>
<organism evidence="3 4">
    <name type="scientific">Diaporthe vaccinii</name>
    <dbReference type="NCBI Taxonomy" id="105482"/>
    <lineage>
        <taxon>Eukaryota</taxon>
        <taxon>Fungi</taxon>
        <taxon>Dikarya</taxon>
        <taxon>Ascomycota</taxon>
        <taxon>Pezizomycotina</taxon>
        <taxon>Sordariomycetes</taxon>
        <taxon>Sordariomycetidae</taxon>
        <taxon>Diaporthales</taxon>
        <taxon>Diaporthaceae</taxon>
        <taxon>Diaporthe</taxon>
        <taxon>Diaporthe eres species complex</taxon>
    </lineage>
</organism>
<accession>A0ABR4E7U0</accession>
<dbReference type="SUPFAM" id="SSF50965">
    <property type="entry name" value="Galactose oxidase, central domain"/>
    <property type="match status" value="1"/>
</dbReference>
<dbReference type="Proteomes" id="UP001600888">
    <property type="component" value="Unassembled WGS sequence"/>
</dbReference>
<comment type="caution">
    <text evidence="3">The sequence shown here is derived from an EMBL/GenBank/DDBJ whole genome shotgun (WGS) entry which is preliminary data.</text>
</comment>
<evidence type="ECO:0000313" key="4">
    <source>
        <dbReference type="Proteomes" id="UP001600888"/>
    </source>
</evidence>